<sequence>MSIRYALLGLLAKQPQTGYDLFHTFKTQQIYYWSSTHSQVYKELGKMEEEHLTTHDIVYQEGSPNKKVYTITSDGERHLIEWMIHTKSKPAKIKDEFLIKTSAFHVISKEEAISLLQRMKAHNEMVVTGTGQWKEQMFQGNKPGYGQVGEYLTAEYGIRYAQMYVDWCDWAIKEIHSLPEDTES</sequence>
<dbReference type="InterPro" id="IPR036390">
    <property type="entry name" value="WH_DNA-bd_sf"/>
</dbReference>
<protein>
    <submittedName>
        <fullName evidence="1">PadR family transcriptional regulator</fullName>
    </submittedName>
</protein>
<organism evidence="1 2">
    <name type="scientific">Rossellomorea marisflavi</name>
    <dbReference type="NCBI Taxonomy" id="189381"/>
    <lineage>
        <taxon>Bacteria</taxon>
        <taxon>Bacillati</taxon>
        <taxon>Bacillota</taxon>
        <taxon>Bacilli</taxon>
        <taxon>Bacillales</taxon>
        <taxon>Bacillaceae</taxon>
        <taxon>Rossellomorea</taxon>
    </lineage>
</organism>
<dbReference type="SUPFAM" id="SSF46785">
    <property type="entry name" value="Winged helix' DNA-binding domain"/>
    <property type="match status" value="1"/>
</dbReference>
<dbReference type="InterPro" id="IPR005149">
    <property type="entry name" value="Tscrpt_reg_PadR_N"/>
</dbReference>
<comment type="caution">
    <text evidence="1">The sequence shown here is derived from an EMBL/GenBank/DDBJ whole genome shotgun (WGS) entry which is preliminary data.</text>
</comment>
<dbReference type="InterPro" id="IPR036388">
    <property type="entry name" value="WH-like_DNA-bd_sf"/>
</dbReference>
<accession>A0A0J5SK36</accession>
<reference evidence="2" key="1">
    <citation type="submission" date="2016-01" db="EMBL/GenBank/DDBJ databases">
        <title>Whole genome sequencing of Bhargavaea cecembensis T14.</title>
        <authorList>
            <person name="Hong K.W."/>
        </authorList>
    </citation>
    <scope>NUCLEOTIDE SEQUENCE [LARGE SCALE GENOMIC DNA]</scope>
    <source>
        <strain evidence="2">M19</strain>
    </source>
</reference>
<dbReference type="Pfam" id="PF03551">
    <property type="entry name" value="PadR"/>
    <property type="match status" value="1"/>
</dbReference>
<dbReference type="PANTHER" id="PTHR43252:SF4">
    <property type="entry name" value="TRANSCRIPTIONAL REGULATORY PROTEIN"/>
    <property type="match status" value="1"/>
</dbReference>
<dbReference type="AlphaFoldDB" id="A0A0J5SK36"/>
<dbReference type="RefSeq" id="WP_048003766.1">
    <property type="nucleotide sequence ID" value="NZ_CP047095.1"/>
</dbReference>
<dbReference type="OrthoDB" id="9783723at2"/>
<name>A0A0J5SK36_9BACI</name>
<dbReference type="InterPro" id="IPR018309">
    <property type="entry name" value="Tscrpt_reg_PadR_C"/>
</dbReference>
<dbReference type="Pfam" id="PF10400">
    <property type="entry name" value="Vir_act_alpha_C"/>
    <property type="match status" value="1"/>
</dbReference>
<gene>
    <name evidence="1" type="ORF">AV649_04200</name>
</gene>
<dbReference type="Gene3D" id="6.10.140.190">
    <property type="match status" value="1"/>
</dbReference>
<dbReference type="Gene3D" id="1.10.10.10">
    <property type="entry name" value="Winged helix-like DNA-binding domain superfamily/Winged helix DNA-binding domain"/>
    <property type="match status" value="1"/>
</dbReference>
<evidence type="ECO:0000313" key="1">
    <source>
        <dbReference type="EMBL" id="KZE45402.1"/>
    </source>
</evidence>
<evidence type="ECO:0000313" key="2">
    <source>
        <dbReference type="Proteomes" id="UP000076510"/>
    </source>
</evidence>
<dbReference type="PANTHER" id="PTHR43252">
    <property type="entry name" value="TRANSCRIPTIONAL REGULATOR YQJI"/>
    <property type="match status" value="1"/>
</dbReference>
<dbReference type="PATRIC" id="fig|189381.10.peg.3709"/>
<proteinExistence type="predicted"/>
<dbReference type="EMBL" id="LQQY01000034">
    <property type="protein sequence ID" value="KZE45402.1"/>
    <property type="molecule type" value="Genomic_DNA"/>
</dbReference>
<dbReference type="Proteomes" id="UP000076510">
    <property type="component" value="Unassembled WGS sequence"/>
</dbReference>